<keyword evidence="1" id="KW-0472">Membrane</keyword>
<protein>
    <submittedName>
        <fullName evidence="2">Uncharacterized protein</fullName>
    </submittedName>
</protein>
<dbReference type="AlphaFoldDB" id="A0A1H3YJT8"/>
<evidence type="ECO:0000313" key="2">
    <source>
        <dbReference type="EMBL" id="SEA11747.1"/>
    </source>
</evidence>
<keyword evidence="3" id="KW-1185">Reference proteome</keyword>
<reference evidence="2 3" key="1">
    <citation type="submission" date="2016-10" db="EMBL/GenBank/DDBJ databases">
        <authorList>
            <person name="de Groot N.N."/>
        </authorList>
    </citation>
    <scope>NUCLEOTIDE SEQUENCE [LARGE SCALE GENOMIC DNA]</scope>
    <source>
        <strain evidence="2 3">CGMCC 1.8712</strain>
    </source>
</reference>
<keyword evidence="1" id="KW-1133">Transmembrane helix</keyword>
<name>A0A1H3YJT8_9EURY</name>
<dbReference type="RefSeq" id="WP_176791220.1">
    <property type="nucleotide sequence ID" value="NZ_FNQT01000002.1"/>
</dbReference>
<dbReference type="Proteomes" id="UP000236755">
    <property type="component" value="Unassembled WGS sequence"/>
</dbReference>
<dbReference type="STRING" id="555874.SAMN04488065_1928"/>
<evidence type="ECO:0000256" key="1">
    <source>
        <dbReference type="SAM" id="Phobius"/>
    </source>
</evidence>
<feature type="transmembrane region" description="Helical" evidence="1">
    <location>
        <begin position="30"/>
        <end position="51"/>
    </location>
</feature>
<organism evidence="2 3">
    <name type="scientific">Haloplanus vescus</name>
    <dbReference type="NCBI Taxonomy" id="555874"/>
    <lineage>
        <taxon>Archaea</taxon>
        <taxon>Methanobacteriati</taxon>
        <taxon>Methanobacteriota</taxon>
        <taxon>Stenosarchaea group</taxon>
        <taxon>Halobacteria</taxon>
        <taxon>Halobacteriales</taxon>
        <taxon>Haloferacaceae</taxon>
        <taxon>Haloplanus</taxon>
    </lineage>
</organism>
<keyword evidence="1" id="KW-0812">Transmembrane</keyword>
<gene>
    <name evidence="2" type="ORF">SAMN04488065_1928</name>
</gene>
<proteinExistence type="predicted"/>
<dbReference type="EMBL" id="FNQT01000002">
    <property type="protein sequence ID" value="SEA11747.1"/>
    <property type="molecule type" value="Genomic_DNA"/>
</dbReference>
<feature type="transmembrane region" description="Helical" evidence="1">
    <location>
        <begin position="7"/>
        <end position="24"/>
    </location>
</feature>
<sequence length="54" mass="5598">MVSTERFVVASALAAVPTAIAILLSPADVYAWFIVGLAVFLATFPAGYLLAGIQ</sequence>
<accession>A0A1H3YJT8</accession>
<evidence type="ECO:0000313" key="3">
    <source>
        <dbReference type="Proteomes" id="UP000236755"/>
    </source>
</evidence>